<proteinExistence type="predicted"/>
<dbReference type="PANTHER" id="PTHR48094">
    <property type="entry name" value="PROTEIN/NUCLEIC ACID DEGLYCASE DJ-1-RELATED"/>
    <property type="match status" value="1"/>
</dbReference>
<dbReference type="KEGG" id="tap:GZ22_02550"/>
<dbReference type="InterPro" id="IPR002818">
    <property type="entry name" value="DJ-1/PfpI"/>
</dbReference>
<dbReference type="EMBL" id="CP008876">
    <property type="protein sequence ID" value="AIF65636.1"/>
    <property type="molecule type" value="Genomic_DNA"/>
</dbReference>
<dbReference type="AlphaFoldDB" id="A0A075LHB6"/>
<organism evidence="2 3">
    <name type="scientific">Terribacillus saccharophilus</name>
    <dbReference type="NCBI Taxonomy" id="361277"/>
    <lineage>
        <taxon>Bacteria</taxon>
        <taxon>Bacillati</taxon>
        <taxon>Bacillota</taxon>
        <taxon>Bacilli</taxon>
        <taxon>Bacillales</taxon>
        <taxon>Bacillaceae</taxon>
        <taxon>Terribacillus</taxon>
    </lineage>
</organism>
<dbReference type="SUPFAM" id="SSF52317">
    <property type="entry name" value="Class I glutamine amidotransferase-like"/>
    <property type="match status" value="1"/>
</dbReference>
<dbReference type="Pfam" id="PF01965">
    <property type="entry name" value="DJ-1_PfpI"/>
    <property type="match status" value="1"/>
</dbReference>
<evidence type="ECO:0000313" key="2">
    <source>
        <dbReference type="EMBL" id="AIF65636.1"/>
    </source>
</evidence>
<gene>
    <name evidence="2" type="ORF">GZ22_02550</name>
</gene>
<dbReference type="PANTHER" id="PTHR48094:SF19">
    <property type="entry name" value="DJ-1_PFPI DOMAIN-CONTAINING PROTEIN"/>
    <property type="match status" value="1"/>
</dbReference>
<protein>
    <submittedName>
        <fullName evidence="2">Thiamine biosynthesis protein ThiJ</fullName>
    </submittedName>
</protein>
<feature type="domain" description="DJ-1/PfpI" evidence="1">
    <location>
        <begin position="3"/>
        <end position="169"/>
    </location>
</feature>
<dbReference type="OrthoDB" id="6003696at2"/>
<dbReference type="Gene3D" id="3.40.50.880">
    <property type="match status" value="1"/>
</dbReference>
<dbReference type="Proteomes" id="UP000027980">
    <property type="component" value="Chromosome"/>
</dbReference>
<dbReference type="GO" id="GO:0005737">
    <property type="term" value="C:cytoplasm"/>
    <property type="evidence" value="ECO:0007669"/>
    <property type="project" value="TreeGrafter"/>
</dbReference>
<accession>A0A075LHB6</accession>
<dbReference type="InterPro" id="IPR029062">
    <property type="entry name" value="Class_I_gatase-like"/>
</dbReference>
<sequence>MKKTVLIFLTDQYADWEASYVAAELQAPHSEFQVKTVTLDGKPVSSIGGFKVLPDYSLADTETIDFYMLILPGGNTWRQPETVPVKELVAHCVSNNIPVAAICDATVFLGRYGFLDGVKHTINSLENLKEGAPNYVGESDYIHAQSVRGGNLITANGTAPLEFARDILKLLKVREDEKIDAWYHFFKAGSVDNLTSN</sequence>
<evidence type="ECO:0000313" key="3">
    <source>
        <dbReference type="Proteomes" id="UP000027980"/>
    </source>
</evidence>
<evidence type="ECO:0000259" key="1">
    <source>
        <dbReference type="Pfam" id="PF01965"/>
    </source>
</evidence>
<name>A0A075LHB6_9BACI</name>
<reference evidence="2 3" key="1">
    <citation type="submission" date="2014-07" db="EMBL/GenBank/DDBJ databases">
        <title>Complete genome sequence of a moderately halophilic bacterium Terribacillus aidingensis MP602, isolated from Cryptomeria fortunei in Tianmu mountain in China.</title>
        <authorList>
            <person name="Wang Y."/>
            <person name="Lu P."/>
            <person name="Zhang L."/>
        </authorList>
    </citation>
    <scope>NUCLEOTIDE SEQUENCE [LARGE SCALE GENOMIC DNA]</scope>
    <source>
        <strain evidence="2 3">MP602</strain>
    </source>
</reference>
<dbReference type="HOGENOM" id="CLU_000445_44_5_9"/>
<dbReference type="InterPro" id="IPR050325">
    <property type="entry name" value="Prot/Nucl_acid_deglycase"/>
</dbReference>
<dbReference type="RefSeq" id="WP_038558350.1">
    <property type="nucleotide sequence ID" value="NZ_CP008876.1"/>
</dbReference>
<dbReference type="GeneID" id="34222167"/>
<dbReference type="CDD" id="cd03140">
    <property type="entry name" value="GATase1_PfpI_3"/>
    <property type="match status" value="1"/>
</dbReference>